<organism evidence="2">
    <name type="scientific">gut metagenome</name>
    <dbReference type="NCBI Taxonomy" id="749906"/>
    <lineage>
        <taxon>unclassified sequences</taxon>
        <taxon>metagenomes</taxon>
        <taxon>organismal metagenomes</taxon>
    </lineage>
</organism>
<evidence type="ECO:0000313" key="2">
    <source>
        <dbReference type="EMBL" id="EJX01288.1"/>
    </source>
</evidence>
<evidence type="ECO:0000256" key="1">
    <source>
        <dbReference type="SAM" id="MobiDB-lite"/>
    </source>
</evidence>
<dbReference type="EMBL" id="AMCI01003013">
    <property type="protein sequence ID" value="EJX01288.1"/>
    <property type="molecule type" value="Genomic_DNA"/>
</dbReference>
<feature type="region of interest" description="Disordered" evidence="1">
    <location>
        <begin position="1"/>
        <end position="20"/>
    </location>
</feature>
<reference evidence="2" key="1">
    <citation type="journal article" date="2012" name="PLoS ONE">
        <title>Gene sets for utilization of primary and secondary nutrition supplies in the distal gut of endangered iberian lynx.</title>
        <authorList>
            <person name="Alcaide M."/>
            <person name="Messina E."/>
            <person name="Richter M."/>
            <person name="Bargiela R."/>
            <person name="Peplies J."/>
            <person name="Huws S.A."/>
            <person name="Newbold C.J."/>
            <person name="Golyshin P.N."/>
            <person name="Simon M.A."/>
            <person name="Lopez G."/>
            <person name="Yakimov M.M."/>
            <person name="Ferrer M."/>
        </authorList>
    </citation>
    <scope>NUCLEOTIDE SEQUENCE</scope>
</reference>
<gene>
    <name evidence="2" type="ORF">EVA_10605</name>
</gene>
<sequence>FWGREKEGSPKEMSQKEILP</sequence>
<name>J9GHD9_9ZZZZ</name>
<comment type="caution">
    <text evidence="2">The sequence shown here is derived from an EMBL/GenBank/DDBJ whole genome shotgun (WGS) entry which is preliminary data.</text>
</comment>
<protein>
    <submittedName>
        <fullName evidence="2">Uncharacterized protein</fullName>
    </submittedName>
</protein>
<feature type="non-terminal residue" evidence="2">
    <location>
        <position position="1"/>
    </location>
</feature>
<proteinExistence type="predicted"/>
<dbReference type="AlphaFoldDB" id="J9GHD9"/>
<accession>J9GHD9</accession>